<keyword evidence="1" id="KW-0732">Signal</keyword>
<dbReference type="STRING" id="211460.YH63_09330"/>
<proteinExistence type="predicted"/>
<evidence type="ECO:0000256" key="1">
    <source>
        <dbReference type="SAM" id="SignalP"/>
    </source>
</evidence>
<comment type="caution">
    <text evidence="2">The sequence shown here is derived from an EMBL/GenBank/DDBJ whole genome shotgun (WGS) entry which is preliminary data.</text>
</comment>
<evidence type="ECO:0000313" key="2">
    <source>
        <dbReference type="EMBL" id="TKT71653.1"/>
    </source>
</evidence>
<gene>
    <name evidence="2" type="ORF">YH63_009635</name>
</gene>
<keyword evidence="3" id="KW-1185">Reference proteome</keyword>
<dbReference type="Proteomes" id="UP000034832">
    <property type="component" value="Unassembled WGS sequence"/>
</dbReference>
<name>A0A4V6BDZ9_9BRAD</name>
<feature type="chain" id="PRO_5020925277" evidence="1">
    <location>
        <begin position="22"/>
        <end position="158"/>
    </location>
</feature>
<dbReference type="Pfam" id="PF06186">
    <property type="entry name" value="DUF992"/>
    <property type="match status" value="1"/>
</dbReference>
<reference evidence="2" key="1">
    <citation type="submission" date="2019-04" db="EMBL/GenBank/DDBJ databases">
        <title>Whole genome sequencing of cave bacteria.</title>
        <authorList>
            <person name="Gan H.M."/>
            <person name="Barton H."/>
            <person name="Savka M.A."/>
        </authorList>
    </citation>
    <scope>NUCLEOTIDE SEQUENCE [LARGE SCALE GENOMIC DNA]</scope>
    <source>
        <strain evidence="2">LC387</strain>
    </source>
</reference>
<dbReference type="EMBL" id="LBIA02000001">
    <property type="protein sequence ID" value="TKT71653.1"/>
    <property type="molecule type" value="Genomic_DNA"/>
</dbReference>
<dbReference type="InterPro" id="IPR009333">
    <property type="entry name" value="DUF992"/>
</dbReference>
<dbReference type="AlphaFoldDB" id="A0A4V6BDZ9"/>
<organism evidence="2 3">
    <name type="scientific">Afipia massiliensis</name>
    <dbReference type="NCBI Taxonomy" id="211460"/>
    <lineage>
        <taxon>Bacteria</taxon>
        <taxon>Pseudomonadati</taxon>
        <taxon>Pseudomonadota</taxon>
        <taxon>Alphaproteobacteria</taxon>
        <taxon>Hyphomicrobiales</taxon>
        <taxon>Nitrobacteraceae</taxon>
        <taxon>Afipia</taxon>
    </lineage>
</organism>
<evidence type="ECO:0000313" key="3">
    <source>
        <dbReference type="Proteomes" id="UP000034832"/>
    </source>
</evidence>
<accession>A0A4V6BDZ9</accession>
<feature type="signal peptide" evidence="1">
    <location>
        <begin position="1"/>
        <end position="21"/>
    </location>
</feature>
<sequence>MNPKALALCAALVALAGPASAQTPGWTQTGMLTCKLNPSIGFIIVGHQSMECRFVPSMPAPPQLYEGALNTVGIDIGVVGGGALAWGVLAPTAGVPAGALAGNYVGASGDVALGIGVGANVLVGGSNRSFALQPLSVEGSVALNVTLGLSALQLRWVP</sequence>
<dbReference type="RefSeq" id="WP_046827795.1">
    <property type="nucleotide sequence ID" value="NZ_LBIA02000001.1"/>
</dbReference>
<protein>
    <submittedName>
        <fullName evidence="2">DUF992 domain-containing protein</fullName>
    </submittedName>
</protein>
<dbReference type="OrthoDB" id="7362478at2"/>